<comment type="caution">
    <text evidence="5">The sequence shown here is derived from an EMBL/GenBank/DDBJ whole genome shotgun (WGS) entry which is preliminary data.</text>
</comment>
<dbReference type="Pfam" id="PF01822">
    <property type="entry name" value="WSC"/>
    <property type="match status" value="1"/>
</dbReference>
<keyword evidence="2" id="KW-1133">Transmembrane helix</keyword>
<feature type="signal peptide" evidence="3">
    <location>
        <begin position="1"/>
        <end position="24"/>
    </location>
</feature>
<feature type="compositionally biased region" description="Low complexity" evidence="1">
    <location>
        <begin position="186"/>
        <end position="197"/>
    </location>
</feature>
<evidence type="ECO:0000256" key="3">
    <source>
        <dbReference type="SAM" id="SignalP"/>
    </source>
</evidence>
<feature type="region of interest" description="Disordered" evidence="1">
    <location>
        <begin position="118"/>
        <end position="197"/>
    </location>
</feature>
<dbReference type="AlphaFoldDB" id="A0A317XD11"/>
<dbReference type="PROSITE" id="PS51212">
    <property type="entry name" value="WSC"/>
    <property type="match status" value="1"/>
</dbReference>
<sequence>MRADFLLPPLLGVIALLSWPVSVASSLSYCSSTNTGSSQAANESTYQSNGLCEDHCSDYAFGILQGYDCWCSNIVPNSATNVNTTECSQDCPGYPDDRCGSTSKGLYGYVEIVGHQPSGTATVSSTSTSTSSTSTSSSTSETTTAATTTTGPTVAVTTDSGVVKTVTVPGGSTKATSTSAADNVSSEKSTGGSSGMSSGTIAGVVVGSVGGALAILALIFVLFFAKRKSRSNSPDPSVQSILLDGRQSKGSQMSFMKGMFSDNHSHTLSAGSAASRMPTFTDNRMKTDTVLYQNGRRDSDVSLQDNEDYSRPVLRLTNPD</sequence>
<feature type="region of interest" description="Disordered" evidence="1">
    <location>
        <begin position="295"/>
        <end position="320"/>
    </location>
</feature>
<feature type="transmembrane region" description="Helical" evidence="2">
    <location>
        <begin position="201"/>
        <end position="225"/>
    </location>
</feature>
<evidence type="ECO:0000259" key="4">
    <source>
        <dbReference type="PROSITE" id="PS51212"/>
    </source>
</evidence>
<dbReference type="SMART" id="SM00321">
    <property type="entry name" value="WSC"/>
    <property type="match status" value="1"/>
</dbReference>
<name>A0A317XD11_9EURO</name>
<dbReference type="RefSeq" id="XP_025473184.1">
    <property type="nucleotide sequence ID" value="XM_025617749.1"/>
</dbReference>
<dbReference type="STRING" id="1450535.A0A317XD11"/>
<evidence type="ECO:0000256" key="1">
    <source>
        <dbReference type="SAM" id="MobiDB-lite"/>
    </source>
</evidence>
<keyword evidence="2" id="KW-0812">Transmembrane</keyword>
<keyword evidence="6" id="KW-1185">Reference proteome</keyword>
<keyword evidence="3" id="KW-0732">Signal</keyword>
<dbReference type="PANTHER" id="PTHR16861:SF4">
    <property type="entry name" value="SH3 DOMAIN PROTEIN (AFU_ORTHOLOGUE AFUA_1G13610)"/>
    <property type="match status" value="1"/>
</dbReference>
<gene>
    <name evidence="5" type="ORF">BO94DRAFT_9370</name>
</gene>
<dbReference type="PANTHER" id="PTHR16861">
    <property type="entry name" value="GLYCOPROTEIN 38"/>
    <property type="match status" value="1"/>
</dbReference>
<feature type="chain" id="PRO_5016262901" description="WSC domain-containing protein" evidence="3">
    <location>
        <begin position="25"/>
        <end position="320"/>
    </location>
</feature>
<accession>A0A317XD11</accession>
<dbReference type="OrthoDB" id="2537459at2759"/>
<evidence type="ECO:0000313" key="5">
    <source>
        <dbReference type="EMBL" id="PWY96423.1"/>
    </source>
</evidence>
<dbReference type="Proteomes" id="UP000246702">
    <property type="component" value="Unassembled WGS sequence"/>
</dbReference>
<protein>
    <recommendedName>
        <fullName evidence="4">WSC domain-containing protein</fullName>
    </recommendedName>
</protein>
<feature type="compositionally biased region" description="Polar residues" evidence="1">
    <location>
        <begin position="173"/>
        <end position="184"/>
    </location>
</feature>
<dbReference type="InterPro" id="IPR002889">
    <property type="entry name" value="WSC_carb-bd"/>
</dbReference>
<reference evidence="5 6" key="1">
    <citation type="submission" date="2016-12" db="EMBL/GenBank/DDBJ databases">
        <title>The genomes of Aspergillus section Nigri reveals drivers in fungal speciation.</title>
        <authorList>
            <consortium name="DOE Joint Genome Institute"/>
            <person name="Vesth T.C."/>
            <person name="Nybo J."/>
            <person name="Theobald S."/>
            <person name="Brandl J."/>
            <person name="Frisvad J.C."/>
            <person name="Nielsen K.F."/>
            <person name="Lyhne E.K."/>
            <person name="Kogle M.E."/>
            <person name="Kuo A."/>
            <person name="Riley R."/>
            <person name="Clum A."/>
            <person name="Nolan M."/>
            <person name="Lipzen A."/>
            <person name="Salamov A."/>
            <person name="Henrissat B."/>
            <person name="Wiebenga A."/>
            <person name="De Vries R.P."/>
            <person name="Grigoriev I.V."/>
            <person name="Mortensen U.H."/>
            <person name="Andersen M.R."/>
            <person name="Baker S.E."/>
        </authorList>
    </citation>
    <scope>NUCLEOTIDE SEQUENCE [LARGE SCALE GENOMIC DNA]</scope>
    <source>
        <strain evidence="5 6">CBS 115572</strain>
    </source>
</reference>
<evidence type="ECO:0000256" key="2">
    <source>
        <dbReference type="SAM" id="Phobius"/>
    </source>
</evidence>
<proteinExistence type="predicted"/>
<dbReference type="EMBL" id="MSFK01000001">
    <property type="protein sequence ID" value="PWY96423.1"/>
    <property type="molecule type" value="Genomic_DNA"/>
</dbReference>
<evidence type="ECO:0000313" key="6">
    <source>
        <dbReference type="Proteomes" id="UP000246702"/>
    </source>
</evidence>
<organism evidence="5 6">
    <name type="scientific">Aspergillus sclerotioniger CBS 115572</name>
    <dbReference type="NCBI Taxonomy" id="1450535"/>
    <lineage>
        <taxon>Eukaryota</taxon>
        <taxon>Fungi</taxon>
        <taxon>Dikarya</taxon>
        <taxon>Ascomycota</taxon>
        <taxon>Pezizomycotina</taxon>
        <taxon>Eurotiomycetes</taxon>
        <taxon>Eurotiomycetidae</taxon>
        <taxon>Eurotiales</taxon>
        <taxon>Aspergillaceae</taxon>
        <taxon>Aspergillus</taxon>
        <taxon>Aspergillus subgen. Circumdati</taxon>
    </lineage>
</organism>
<feature type="compositionally biased region" description="Low complexity" evidence="1">
    <location>
        <begin position="118"/>
        <end position="158"/>
    </location>
</feature>
<dbReference type="GeneID" id="37119892"/>
<keyword evidence="2" id="KW-0472">Membrane</keyword>
<feature type="domain" description="WSC" evidence="4">
    <location>
        <begin position="24"/>
        <end position="112"/>
    </location>
</feature>